<keyword evidence="1" id="KW-0408">Iron</keyword>
<dbReference type="InterPro" id="IPR036008">
    <property type="entry name" value="Aconitase_4Fe-4S_dom"/>
</dbReference>
<accession>A0ABR0M0F4</accession>
<dbReference type="EC" id="4.2.1.36" evidence="2"/>
<evidence type="ECO:0000256" key="1">
    <source>
        <dbReference type="ARBA" id="ARBA00023004"/>
    </source>
</evidence>
<evidence type="ECO:0000313" key="2">
    <source>
        <dbReference type="EMBL" id="KAK5273334.1"/>
    </source>
</evidence>
<comment type="caution">
    <text evidence="2">The sequence shown here is derived from an EMBL/GenBank/DDBJ whole genome shotgun (WGS) entry which is preliminary data.</text>
</comment>
<gene>
    <name evidence="2" type="primary">LYS4_3</name>
    <name evidence="2" type="ORF">LTR16_012758</name>
</gene>
<dbReference type="SUPFAM" id="SSF53732">
    <property type="entry name" value="Aconitase iron-sulfur domain"/>
    <property type="match status" value="1"/>
</dbReference>
<evidence type="ECO:0000313" key="3">
    <source>
        <dbReference type="Proteomes" id="UP001357485"/>
    </source>
</evidence>
<dbReference type="EMBL" id="JAVRRA010005383">
    <property type="protein sequence ID" value="KAK5273334.1"/>
    <property type="molecule type" value="Genomic_DNA"/>
</dbReference>
<dbReference type="Gene3D" id="3.30.499.10">
    <property type="entry name" value="Aconitase, domain 3"/>
    <property type="match status" value="1"/>
</dbReference>
<sequence>MGSTDAKAYLGSPEVVAASALQGKIAGPGWYERPASWTGVVRGEGDGVKEEDRMISIEDALE</sequence>
<keyword evidence="2" id="KW-0456">Lyase</keyword>
<reference evidence="2 3" key="1">
    <citation type="submission" date="2023-08" db="EMBL/GenBank/DDBJ databases">
        <title>Black Yeasts Isolated from many extreme environments.</title>
        <authorList>
            <person name="Coleine C."/>
            <person name="Stajich J.E."/>
            <person name="Selbmann L."/>
        </authorList>
    </citation>
    <scope>NUCLEOTIDE SEQUENCE [LARGE SCALE GENOMIC DNA]</scope>
    <source>
        <strain evidence="2 3">CCFEE 536</strain>
    </source>
</reference>
<proteinExistence type="predicted"/>
<dbReference type="InterPro" id="IPR015931">
    <property type="entry name" value="Acnase/IPM_dHydase_lsu_aba_1/3"/>
</dbReference>
<protein>
    <submittedName>
        <fullName evidence="2">Mitochondrial Homoaconitase</fullName>
        <ecNumber evidence="2">4.2.1.36</ecNumber>
    </submittedName>
</protein>
<name>A0ABR0M0F4_9PEZI</name>
<keyword evidence="3" id="KW-1185">Reference proteome</keyword>
<dbReference type="GO" id="GO:0004409">
    <property type="term" value="F:homoaconitate hydratase activity"/>
    <property type="evidence" value="ECO:0007669"/>
    <property type="project" value="UniProtKB-EC"/>
</dbReference>
<organism evidence="2 3">
    <name type="scientific">Cryomyces antarcticus</name>
    <dbReference type="NCBI Taxonomy" id="329879"/>
    <lineage>
        <taxon>Eukaryota</taxon>
        <taxon>Fungi</taxon>
        <taxon>Dikarya</taxon>
        <taxon>Ascomycota</taxon>
        <taxon>Pezizomycotina</taxon>
        <taxon>Dothideomycetes</taxon>
        <taxon>Dothideomycetes incertae sedis</taxon>
        <taxon>Cryomyces</taxon>
    </lineage>
</organism>
<feature type="non-terminal residue" evidence="2">
    <location>
        <position position="62"/>
    </location>
</feature>
<dbReference type="Proteomes" id="UP001357485">
    <property type="component" value="Unassembled WGS sequence"/>
</dbReference>